<keyword evidence="1" id="KW-0732">Signal</keyword>
<proteinExistence type="predicted"/>
<dbReference type="SUPFAM" id="SSF49785">
    <property type="entry name" value="Galactose-binding domain-like"/>
    <property type="match status" value="1"/>
</dbReference>
<evidence type="ECO:0000259" key="2">
    <source>
        <dbReference type="Pfam" id="PF08522"/>
    </source>
</evidence>
<dbReference type="Pfam" id="PF08522">
    <property type="entry name" value="BT_3987-like_N"/>
    <property type="match status" value="1"/>
</dbReference>
<evidence type="ECO:0000256" key="1">
    <source>
        <dbReference type="SAM" id="SignalP"/>
    </source>
</evidence>
<name>A0ABR7XPH2_9SPHI</name>
<dbReference type="Gene3D" id="2.60.120.260">
    <property type="entry name" value="Galactose-binding domain-like"/>
    <property type="match status" value="1"/>
</dbReference>
<feature type="chain" id="PRO_5045992189" evidence="1">
    <location>
        <begin position="27"/>
        <end position="511"/>
    </location>
</feature>
<dbReference type="InterPro" id="IPR008979">
    <property type="entry name" value="Galactose-bd-like_sf"/>
</dbReference>
<feature type="signal peptide" evidence="1">
    <location>
        <begin position="1"/>
        <end position="26"/>
    </location>
</feature>
<comment type="caution">
    <text evidence="3">The sequence shown here is derived from an EMBL/GenBank/DDBJ whole genome shotgun (WGS) entry which is preliminary data.</text>
</comment>
<reference evidence="3 4" key="1">
    <citation type="submission" date="2020-08" db="EMBL/GenBank/DDBJ databases">
        <title>Sphingobacterium sp. DN00404 isolated from aquaculture water.</title>
        <authorList>
            <person name="Zhang M."/>
        </authorList>
    </citation>
    <scope>NUCLEOTIDE SEQUENCE [LARGE SCALE GENOMIC DNA]</scope>
    <source>
        <strain evidence="3 4">KCTC 42746</strain>
    </source>
</reference>
<evidence type="ECO:0000313" key="3">
    <source>
        <dbReference type="EMBL" id="MBD1421070.1"/>
    </source>
</evidence>
<dbReference type="InterPro" id="IPR013728">
    <property type="entry name" value="BT_3987-like_N"/>
</dbReference>
<evidence type="ECO:0000313" key="4">
    <source>
        <dbReference type="Proteomes" id="UP000651112"/>
    </source>
</evidence>
<feature type="domain" description="BT-3987-like N-terminal" evidence="2">
    <location>
        <begin position="196"/>
        <end position="286"/>
    </location>
</feature>
<organism evidence="3 4">
    <name type="scientific">Sphingobacterium chuzhouense</name>
    <dbReference type="NCBI Taxonomy" id="1742264"/>
    <lineage>
        <taxon>Bacteria</taxon>
        <taxon>Pseudomonadati</taxon>
        <taxon>Bacteroidota</taxon>
        <taxon>Sphingobacteriia</taxon>
        <taxon>Sphingobacteriales</taxon>
        <taxon>Sphingobacteriaceae</taxon>
        <taxon>Sphingobacterium</taxon>
    </lineage>
</organism>
<gene>
    <name evidence="3" type="ORF">H8B21_05720</name>
</gene>
<sequence length="511" mass="57841">MKRIIYIMLFTGIVAMSLLSCNDDLANSIFPEKYIKIHSLKESGIKDFTMNTTQQQVVDSILILKGGGSPQSGSNMALKVLSIEDAATMGGYEPDKIRIIPKDSYDVTRGQNIILDANEDHKYVPITFYPAAIYEAMQEEEQQGLVWVLPIALESASDTVNNTRNSLLMRFEVNRPLVEWEIVEDANAEIAFQTLDVPLKLRISHSEDNVLDFTAGLDIAENENLVNRYNDSLGTNYAVLPNGTYSFGNFSFSPGDKEAQTSLRLSRAGLQTDKTYLLPLKLSELSVENIEKSGKIKYLIVTNPKYVYRDVQRTDWKIVFANNQQRWREPDFFAKSLIDGNIETAWATKWDGAIPTWDDYDYGAMDYWGYHMFWERRDIPNIVIVIDMGREVNFGAVGVGQGTLDMGDRDLKSCEFYLSDSFTFVADGDLENYNNVNKSNTWNLAITCNDIPNVGGGPYWYHLHESNQVSNVQKGRYLKIRPTASHRANNLVSFSELYVKELISIDGNSVQ</sequence>
<protein>
    <submittedName>
        <fullName evidence="3">DUF1735 domain-containing protein</fullName>
    </submittedName>
</protein>
<dbReference type="RefSeq" id="WP_190312783.1">
    <property type="nucleotide sequence ID" value="NZ_JACNYL010000001.1"/>
</dbReference>
<dbReference type="Proteomes" id="UP000651112">
    <property type="component" value="Unassembled WGS sequence"/>
</dbReference>
<dbReference type="Gene3D" id="2.60.40.1740">
    <property type="entry name" value="hypothetical protein (bacova_03559)"/>
    <property type="match status" value="2"/>
</dbReference>
<keyword evidence="4" id="KW-1185">Reference proteome</keyword>
<dbReference type="PROSITE" id="PS51257">
    <property type="entry name" value="PROKAR_LIPOPROTEIN"/>
    <property type="match status" value="1"/>
</dbReference>
<dbReference type="EMBL" id="JACNYL010000001">
    <property type="protein sequence ID" value="MBD1421070.1"/>
    <property type="molecule type" value="Genomic_DNA"/>
</dbReference>
<accession>A0ABR7XPH2</accession>